<dbReference type="PANTHER" id="PTHR31247:SF5">
    <property type="entry name" value="DUF4203 DOMAIN-CONTAINING PROTEIN"/>
    <property type="match status" value="1"/>
</dbReference>
<evidence type="ECO:0000256" key="3">
    <source>
        <dbReference type="ARBA" id="ARBA00022692"/>
    </source>
</evidence>
<evidence type="ECO:0000256" key="8">
    <source>
        <dbReference type="SAM" id="Phobius"/>
    </source>
</evidence>
<comment type="caution">
    <text evidence="11">The sequence shown here is derived from an EMBL/GenBank/DDBJ whole genome shotgun (WGS) entry which is preliminary data.</text>
</comment>
<feature type="transmembrane region" description="Helical" evidence="8">
    <location>
        <begin position="350"/>
        <end position="367"/>
    </location>
</feature>
<feature type="region of interest" description="Disordered" evidence="7">
    <location>
        <begin position="29"/>
        <end position="87"/>
    </location>
</feature>
<proteinExistence type="inferred from homology"/>
<feature type="transmembrane region" description="Helical" evidence="8">
    <location>
        <begin position="261"/>
        <end position="281"/>
    </location>
</feature>
<feature type="transmembrane region" description="Helical" evidence="8">
    <location>
        <begin position="293"/>
        <end position="312"/>
    </location>
</feature>
<evidence type="ECO:0000313" key="12">
    <source>
        <dbReference type="Proteomes" id="UP001212841"/>
    </source>
</evidence>
<feature type="signal peptide" evidence="9">
    <location>
        <begin position="1"/>
        <end position="19"/>
    </location>
</feature>
<accession>A0AAD5S6U8</accession>
<dbReference type="InterPro" id="IPR025256">
    <property type="entry name" value="TM7S3/TM198-like_dom"/>
</dbReference>
<evidence type="ECO:0000256" key="1">
    <source>
        <dbReference type="ARBA" id="ARBA00004141"/>
    </source>
</evidence>
<keyword evidence="4 8" id="KW-1133">Transmembrane helix</keyword>
<feature type="transmembrane region" description="Helical" evidence="8">
    <location>
        <begin position="234"/>
        <end position="254"/>
    </location>
</feature>
<dbReference type="Pfam" id="PF13886">
    <property type="entry name" value="TM7S3_TM198"/>
    <property type="match status" value="1"/>
</dbReference>
<evidence type="ECO:0000256" key="5">
    <source>
        <dbReference type="ARBA" id="ARBA00023136"/>
    </source>
</evidence>
<dbReference type="InterPro" id="IPR040236">
    <property type="entry name" value="TMEM198"/>
</dbReference>
<evidence type="ECO:0000256" key="2">
    <source>
        <dbReference type="ARBA" id="ARBA00006244"/>
    </source>
</evidence>
<reference evidence="11" key="1">
    <citation type="submission" date="2020-05" db="EMBL/GenBank/DDBJ databases">
        <title>Phylogenomic resolution of chytrid fungi.</title>
        <authorList>
            <person name="Stajich J.E."/>
            <person name="Amses K."/>
            <person name="Simmons R."/>
            <person name="Seto K."/>
            <person name="Myers J."/>
            <person name="Bonds A."/>
            <person name="Quandt C.A."/>
            <person name="Barry K."/>
            <person name="Liu P."/>
            <person name="Grigoriev I."/>
            <person name="Longcore J.E."/>
            <person name="James T.Y."/>
        </authorList>
    </citation>
    <scope>NUCLEOTIDE SEQUENCE</scope>
    <source>
        <strain evidence="11">JEL0318</strain>
    </source>
</reference>
<dbReference type="Proteomes" id="UP001212841">
    <property type="component" value="Unassembled WGS sequence"/>
</dbReference>
<sequence length="468" mass="49210">MVKLTTLQAIAITPLLTSAYSIGRFTPEQPARNDRFNPYAAQNNPATWNPYTQPPPVQQGGGWEQPRPQPYPQHYPQQGYRYEQPRPQPAPFAAAPVRYNPAVNNGRWSAAPAAPVTAPAVNPAAAPAPVAKDPAAVAHGVKALSQMYSNTPHAHGFRNVAYGTKKGVAGLRPVVAAAAPASAPSTKPEGTLYAASPEFQKLTQAQSLDLGVPDNVNGTQVFDSSVNAVRNINVYSGVTGAILIITGLIMVFLGHKLWKPIWFICGFYAGGVIGLVILSAIESRGTNLGPNRDLIYIILCIILGLMFGGMFLCLIKLAIFAVGGLLGFVVATAILAGITSGPIATSLGRGLFIAGMIILFAILVAVIERPILVLATAFVGAFAVLIGVDAFVQAGLARATSLLLRGGGLTVTDKILWIEIAAFLVLGAIGAVVQFVLGKKDHYSSRKAPGYAVVQPEHGKGGMQAVQR</sequence>
<dbReference type="EMBL" id="JADGJD010001241">
    <property type="protein sequence ID" value="KAJ3045303.1"/>
    <property type="molecule type" value="Genomic_DNA"/>
</dbReference>
<evidence type="ECO:0000256" key="6">
    <source>
        <dbReference type="ARBA" id="ARBA00049737"/>
    </source>
</evidence>
<dbReference type="GO" id="GO:0005886">
    <property type="term" value="C:plasma membrane"/>
    <property type="evidence" value="ECO:0007669"/>
    <property type="project" value="TreeGrafter"/>
</dbReference>
<feature type="transmembrane region" description="Helical" evidence="8">
    <location>
        <begin position="319"/>
        <end position="338"/>
    </location>
</feature>
<comment type="similarity">
    <text evidence="2">Belongs to the TMEM198 family.</text>
</comment>
<dbReference type="PANTHER" id="PTHR31247">
    <property type="entry name" value="TRANSMEMBRANE PROTEIN 198 FAMILY MEMBER"/>
    <property type="match status" value="1"/>
</dbReference>
<keyword evidence="5 8" id="KW-0472">Membrane</keyword>
<evidence type="ECO:0000259" key="10">
    <source>
        <dbReference type="Pfam" id="PF13886"/>
    </source>
</evidence>
<keyword evidence="3 8" id="KW-0812">Transmembrane</keyword>
<feature type="transmembrane region" description="Helical" evidence="8">
    <location>
        <begin position="372"/>
        <end position="395"/>
    </location>
</feature>
<dbReference type="AlphaFoldDB" id="A0AAD5S6U8"/>
<feature type="domain" description="TM7S3/TM198-like" evidence="10">
    <location>
        <begin position="240"/>
        <end position="435"/>
    </location>
</feature>
<organism evidence="11 12">
    <name type="scientific">Rhizophlyctis rosea</name>
    <dbReference type="NCBI Taxonomy" id="64517"/>
    <lineage>
        <taxon>Eukaryota</taxon>
        <taxon>Fungi</taxon>
        <taxon>Fungi incertae sedis</taxon>
        <taxon>Chytridiomycota</taxon>
        <taxon>Chytridiomycota incertae sedis</taxon>
        <taxon>Chytridiomycetes</taxon>
        <taxon>Rhizophlyctidales</taxon>
        <taxon>Rhizophlyctidaceae</taxon>
        <taxon>Rhizophlyctis</taxon>
    </lineage>
</organism>
<evidence type="ECO:0000256" key="4">
    <source>
        <dbReference type="ARBA" id="ARBA00022989"/>
    </source>
</evidence>
<name>A0AAD5S6U8_9FUNG</name>
<evidence type="ECO:0000313" key="11">
    <source>
        <dbReference type="EMBL" id="KAJ3045303.1"/>
    </source>
</evidence>
<protein>
    <recommendedName>
        <fullName evidence="6">Transmembrane protein 198</fullName>
    </recommendedName>
</protein>
<evidence type="ECO:0000256" key="9">
    <source>
        <dbReference type="SAM" id="SignalP"/>
    </source>
</evidence>
<comment type="subcellular location">
    <subcellularLocation>
        <location evidence="1">Membrane</location>
        <topology evidence="1">Multi-pass membrane protein</topology>
    </subcellularLocation>
</comment>
<feature type="transmembrane region" description="Helical" evidence="8">
    <location>
        <begin position="415"/>
        <end position="437"/>
    </location>
</feature>
<gene>
    <name evidence="11" type="ORF">HK097_001253</name>
</gene>
<feature type="compositionally biased region" description="Polar residues" evidence="7">
    <location>
        <begin position="40"/>
        <end position="51"/>
    </location>
</feature>
<keyword evidence="12" id="KW-1185">Reference proteome</keyword>
<feature type="chain" id="PRO_5042031741" description="Transmembrane protein 198" evidence="9">
    <location>
        <begin position="20"/>
        <end position="468"/>
    </location>
</feature>
<evidence type="ECO:0000256" key="7">
    <source>
        <dbReference type="SAM" id="MobiDB-lite"/>
    </source>
</evidence>
<keyword evidence="9" id="KW-0732">Signal</keyword>